<dbReference type="Proteomes" id="UP001159363">
    <property type="component" value="Unassembled WGS sequence"/>
</dbReference>
<evidence type="ECO:0000313" key="2">
    <source>
        <dbReference type="EMBL" id="KAJ8865480.1"/>
    </source>
</evidence>
<evidence type="ECO:0000256" key="1">
    <source>
        <dbReference type="SAM" id="MobiDB-lite"/>
    </source>
</evidence>
<feature type="compositionally biased region" description="Basic and acidic residues" evidence="1">
    <location>
        <begin position="1"/>
        <end position="12"/>
    </location>
</feature>
<evidence type="ECO:0000313" key="3">
    <source>
        <dbReference type="Proteomes" id="UP001159363"/>
    </source>
</evidence>
<dbReference type="EMBL" id="JARBHB010000223">
    <property type="protein sequence ID" value="KAJ8865480.1"/>
    <property type="molecule type" value="Genomic_DNA"/>
</dbReference>
<keyword evidence="3" id="KW-1185">Reference proteome</keyword>
<sequence>MFLHGGDADSHRGGVGGQETRMGRTKQTPQVDGGNAPRKQLATKLLAECPSYRGSEEATSLSGLGTDFKTTCAFHELGSSYGSAQQEGVWKLPGLGVCEATTCCAIHAKKEVTIMPKGHHPAGQADTWGAA</sequence>
<proteinExistence type="predicted"/>
<reference evidence="2 3" key="1">
    <citation type="submission" date="2023-02" db="EMBL/GenBank/DDBJ databases">
        <title>LHISI_Scaffold_Assembly.</title>
        <authorList>
            <person name="Stuart O.P."/>
            <person name="Cleave R."/>
            <person name="Magrath M.J.L."/>
            <person name="Mikheyev A.S."/>
        </authorList>
    </citation>
    <scope>NUCLEOTIDE SEQUENCE [LARGE SCALE GENOMIC DNA]</scope>
    <source>
        <strain evidence="2">Daus_M_001</strain>
        <tissue evidence="2">Leg muscle</tissue>
    </source>
</reference>
<protein>
    <submittedName>
        <fullName evidence="2">Uncharacterized protein</fullName>
    </submittedName>
</protein>
<gene>
    <name evidence="2" type="ORF">PR048_033776</name>
</gene>
<organism evidence="2 3">
    <name type="scientific">Dryococelus australis</name>
    <dbReference type="NCBI Taxonomy" id="614101"/>
    <lineage>
        <taxon>Eukaryota</taxon>
        <taxon>Metazoa</taxon>
        <taxon>Ecdysozoa</taxon>
        <taxon>Arthropoda</taxon>
        <taxon>Hexapoda</taxon>
        <taxon>Insecta</taxon>
        <taxon>Pterygota</taxon>
        <taxon>Neoptera</taxon>
        <taxon>Polyneoptera</taxon>
        <taxon>Phasmatodea</taxon>
        <taxon>Verophasmatodea</taxon>
        <taxon>Anareolatae</taxon>
        <taxon>Phasmatidae</taxon>
        <taxon>Eurycanthinae</taxon>
        <taxon>Dryococelus</taxon>
    </lineage>
</organism>
<feature type="region of interest" description="Disordered" evidence="1">
    <location>
        <begin position="1"/>
        <end position="39"/>
    </location>
</feature>
<name>A0ABQ9FZ08_9NEOP</name>
<accession>A0ABQ9FZ08</accession>
<comment type="caution">
    <text evidence="2">The sequence shown here is derived from an EMBL/GenBank/DDBJ whole genome shotgun (WGS) entry which is preliminary data.</text>
</comment>